<organism evidence="2 3">
    <name type="scientific">Photobacterium proteolyticum</name>
    <dbReference type="NCBI Taxonomy" id="1903952"/>
    <lineage>
        <taxon>Bacteria</taxon>
        <taxon>Pseudomonadati</taxon>
        <taxon>Pseudomonadota</taxon>
        <taxon>Gammaproteobacteria</taxon>
        <taxon>Vibrionales</taxon>
        <taxon>Vibrionaceae</taxon>
        <taxon>Photobacterium</taxon>
    </lineage>
</organism>
<keyword evidence="3" id="KW-1185">Reference proteome</keyword>
<dbReference type="STRING" id="1903952.BIT28_24055"/>
<dbReference type="InterPro" id="IPR037523">
    <property type="entry name" value="VOC_core"/>
</dbReference>
<dbReference type="InterPro" id="IPR029068">
    <property type="entry name" value="Glyas_Bleomycin-R_OHBP_Dase"/>
</dbReference>
<dbReference type="AlphaFoldDB" id="A0A1Q9GCR5"/>
<dbReference type="OrthoDB" id="9793039at2"/>
<feature type="domain" description="VOC" evidence="1">
    <location>
        <begin position="10"/>
        <end position="125"/>
    </location>
</feature>
<dbReference type="Pfam" id="PF00903">
    <property type="entry name" value="Glyoxalase"/>
    <property type="match status" value="1"/>
</dbReference>
<dbReference type="InterPro" id="IPR004360">
    <property type="entry name" value="Glyas_Fos-R_dOase_dom"/>
</dbReference>
<dbReference type="EMBL" id="MJIL01000092">
    <property type="protein sequence ID" value="OLQ72109.1"/>
    <property type="molecule type" value="Genomic_DNA"/>
</dbReference>
<dbReference type="Gene3D" id="3.10.180.10">
    <property type="entry name" value="2,3-Dihydroxybiphenyl 1,2-Dioxygenase, domain 1"/>
    <property type="match status" value="1"/>
</dbReference>
<sequence length="131" mass="14169">MDTRFKQHGAFSWSELVTDDPEKAIAYYKEVIGWEVEAMPMPEGVYHVLKVDGEPVAGIMAKPAEYSEMPNCWGTYITVDDVDATLAKAESAGGKAVYPPMDVPGVGRMCAIADVGGAVVSIITYEDSECE</sequence>
<dbReference type="PROSITE" id="PS51819">
    <property type="entry name" value="VOC"/>
    <property type="match status" value="1"/>
</dbReference>
<proteinExistence type="predicted"/>
<dbReference type="Proteomes" id="UP000186905">
    <property type="component" value="Unassembled WGS sequence"/>
</dbReference>
<dbReference type="SUPFAM" id="SSF54593">
    <property type="entry name" value="Glyoxalase/Bleomycin resistance protein/Dihydroxybiphenyl dioxygenase"/>
    <property type="match status" value="1"/>
</dbReference>
<accession>A0A1Q9GCR5</accession>
<gene>
    <name evidence="2" type="ORF">BIT28_24055</name>
</gene>
<dbReference type="PANTHER" id="PTHR33993">
    <property type="entry name" value="GLYOXALASE-RELATED"/>
    <property type="match status" value="1"/>
</dbReference>
<evidence type="ECO:0000259" key="1">
    <source>
        <dbReference type="PROSITE" id="PS51819"/>
    </source>
</evidence>
<dbReference type="CDD" id="cd07247">
    <property type="entry name" value="SgaA_N_like"/>
    <property type="match status" value="1"/>
</dbReference>
<dbReference type="PANTHER" id="PTHR33993:SF14">
    <property type="entry name" value="GB|AAF24581.1"/>
    <property type="match status" value="1"/>
</dbReference>
<evidence type="ECO:0000313" key="3">
    <source>
        <dbReference type="Proteomes" id="UP000186905"/>
    </source>
</evidence>
<dbReference type="InterPro" id="IPR052164">
    <property type="entry name" value="Anthracycline_SecMetBiosynth"/>
</dbReference>
<reference evidence="2 3" key="1">
    <citation type="submission" date="2016-09" db="EMBL/GenBank/DDBJ databases">
        <title>Photobacterium proteolyticum sp. nov. a protease producing bacterium isolated from ocean sediments of Laizhou Bay.</title>
        <authorList>
            <person name="Li Y."/>
        </authorList>
    </citation>
    <scope>NUCLEOTIDE SEQUENCE [LARGE SCALE GENOMIC DNA]</scope>
    <source>
        <strain evidence="2 3">13-12</strain>
    </source>
</reference>
<comment type="caution">
    <text evidence="2">The sequence shown here is derived from an EMBL/GenBank/DDBJ whole genome shotgun (WGS) entry which is preliminary data.</text>
</comment>
<name>A0A1Q9GCR5_9GAMM</name>
<evidence type="ECO:0000313" key="2">
    <source>
        <dbReference type="EMBL" id="OLQ72109.1"/>
    </source>
</evidence>
<dbReference type="RefSeq" id="WP_075767085.1">
    <property type="nucleotide sequence ID" value="NZ_MJIL01000092.1"/>
</dbReference>
<protein>
    <recommendedName>
        <fullName evidence="1">VOC domain-containing protein</fullName>
    </recommendedName>
</protein>